<name>A0AAU9K6T5_9CILI</name>
<accession>A0AAU9K6T5</accession>
<evidence type="ECO:0000256" key="1">
    <source>
        <dbReference type="SAM" id="Phobius"/>
    </source>
</evidence>
<feature type="transmembrane region" description="Helical" evidence="1">
    <location>
        <begin position="59"/>
        <end position="85"/>
    </location>
</feature>
<sequence>MIKRVKNKRTGPYNYEEKNDIGMVTGLLITKAYSRDPKLTSLERDYVWFCRKTIWSSTALPLLTGLITFVFIDWLPFISMCHFYVRWPIKLGSLLTFWSLGASEANKRILEFPLIETVTVNGLLKYKEWIDVTPKD</sequence>
<keyword evidence="3" id="KW-1185">Reference proteome</keyword>
<keyword evidence="1" id="KW-0472">Membrane</keyword>
<keyword evidence="1" id="KW-1133">Transmembrane helix</keyword>
<dbReference type="EMBL" id="CAJZBQ010000057">
    <property type="protein sequence ID" value="CAG9333907.1"/>
    <property type="molecule type" value="Genomic_DNA"/>
</dbReference>
<dbReference type="AlphaFoldDB" id="A0AAU9K6T5"/>
<proteinExistence type="predicted"/>
<evidence type="ECO:0000313" key="3">
    <source>
        <dbReference type="Proteomes" id="UP001162131"/>
    </source>
</evidence>
<comment type="caution">
    <text evidence="2">The sequence shown here is derived from an EMBL/GenBank/DDBJ whole genome shotgun (WGS) entry which is preliminary data.</text>
</comment>
<keyword evidence="1" id="KW-0812">Transmembrane</keyword>
<protein>
    <submittedName>
        <fullName evidence="2">Uncharacterized protein</fullName>
    </submittedName>
</protein>
<evidence type="ECO:0000313" key="2">
    <source>
        <dbReference type="EMBL" id="CAG9333907.1"/>
    </source>
</evidence>
<organism evidence="2 3">
    <name type="scientific">Blepharisma stoltei</name>
    <dbReference type="NCBI Taxonomy" id="1481888"/>
    <lineage>
        <taxon>Eukaryota</taxon>
        <taxon>Sar</taxon>
        <taxon>Alveolata</taxon>
        <taxon>Ciliophora</taxon>
        <taxon>Postciliodesmatophora</taxon>
        <taxon>Heterotrichea</taxon>
        <taxon>Heterotrichida</taxon>
        <taxon>Blepharismidae</taxon>
        <taxon>Blepharisma</taxon>
    </lineage>
</organism>
<reference evidence="2" key="1">
    <citation type="submission" date="2021-09" db="EMBL/GenBank/DDBJ databases">
        <authorList>
            <consortium name="AG Swart"/>
            <person name="Singh M."/>
            <person name="Singh A."/>
            <person name="Seah K."/>
            <person name="Emmerich C."/>
        </authorList>
    </citation>
    <scope>NUCLEOTIDE SEQUENCE</scope>
    <source>
        <strain evidence="2">ATCC30299</strain>
    </source>
</reference>
<gene>
    <name evidence="2" type="ORF">BSTOLATCC_MIC59716</name>
</gene>
<dbReference type="Proteomes" id="UP001162131">
    <property type="component" value="Unassembled WGS sequence"/>
</dbReference>